<reference evidence="1 2" key="1">
    <citation type="submission" date="2019-04" db="EMBL/GenBank/DDBJ databases">
        <title>genome sequence of strain W3.</title>
        <authorList>
            <person name="Gao J."/>
            <person name="Sun J."/>
        </authorList>
    </citation>
    <scope>NUCLEOTIDE SEQUENCE [LARGE SCALE GENOMIC DNA]</scope>
    <source>
        <strain evidence="1 2">W3</strain>
    </source>
</reference>
<dbReference type="EMBL" id="STGU01000008">
    <property type="protein sequence ID" value="THV34439.1"/>
    <property type="molecule type" value="Genomic_DNA"/>
</dbReference>
<gene>
    <name evidence="1" type="ORF">FAA86_15160</name>
</gene>
<dbReference type="Pfam" id="PF08837">
    <property type="entry name" value="DUF1810"/>
    <property type="match status" value="1"/>
</dbReference>
<comment type="caution">
    <text evidence="1">The sequence shown here is derived from an EMBL/GenBank/DDBJ whole genome shotgun (WGS) entry which is preliminary data.</text>
</comment>
<proteinExistence type="predicted"/>
<dbReference type="InterPro" id="IPR036287">
    <property type="entry name" value="Rv1873-like_sf"/>
</dbReference>
<organism evidence="1 2">
    <name type="scientific">Rhizobium rosettiformans W3</name>
    <dbReference type="NCBI Taxonomy" id="538378"/>
    <lineage>
        <taxon>Bacteria</taxon>
        <taxon>Pseudomonadati</taxon>
        <taxon>Pseudomonadota</taxon>
        <taxon>Alphaproteobacteria</taxon>
        <taxon>Hyphomicrobiales</taxon>
        <taxon>Rhizobiaceae</taxon>
        <taxon>Rhizobium/Agrobacterium group</taxon>
        <taxon>Rhizobium</taxon>
    </lineage>
</organism>
<evidence type="ECO:0000313" key="2">
    <source>
        <dbReference type="Proteomes" id="UP000307378"/>
    </source>
</evidence>
<evidence type="ECO:0000313" key="1">
    <source>
        <dbReference type="EMBL" id="THV34439.1"/>
    </source>
</evidence>
<dbReference type="SUPFAM" id="SSF140736">
    <property type="entry name" value="Rv1873-like"/>
    <property type="match status" value="1"/>
</dbReference>
<accession>A0A4S8Q1L7</accession>
<dbReference type="Proteomes" id="UP000307378">
    <property type="component" value="Unassembled WGS sequence"/>
</dbReference>
<dbReference type="AlphaFoldDB" id="A0A4S8Q1L7"/>
<dbReference type="Gene3D" id="1.25.40.380">
    <property type="entry name" value="Protein of unknown function DUF1810"/>
    <property type="match status" value="1"/>
</dbReference>
<protein>
    <submittedName>
        <fullName evidence="1">DUF1810 domain-containing protein</fullName>
    </submittedName>
</protein>
<dbReference type="InterPro" id="IPR014937">
    <property type="entry name" value="DUF1810"/>
</dbReference>
<dbReference type="PIRSF" id="PIRSF008546">
    <property type="entry name" value="UCP008546"/>
    <property type="match status" value="1"/>
</dbReference>
<name>A0A4S8Q1L7_9HYPH</name>
<sequence>MDDKHSSTGLDRFVDAQKDLYPQALRELQSGQKRSHWMWFIFPQLTGLGRSPTAQYFALTSLDEARAYLAHPVLGERLRAVTSAVLAHSNRSLGEIFGQPDDMKFQSSMTLFAEAAEPGAGTLFRTALEVFCNGEPDRATLRLLEDQTGPSNS</sequence>